<dbReference type="Proteomes" id="UP000765509">
    <property type="component" value="Unassembled WGS sequence"/>
</dbReference>
<organism evidence="1 2">
    <name type="scientific">Austropuccinia psidii MF-1</name>
    <dbReference type="NCBI Taxonomy" id="1389203"/>
    <lineage>
        <taxon>Eukaryota</taxon>
        <taxon>Fungi</taxon>
        <taxon>Dikarya</taxon>
        <taxon>Basidiomycota</taxon>
        <taxon>Pucciniomycotina</taxon>
        <taxon>Pucciniomycetes</taxon>
        <taxon>Pucciniales</taxon>
        <taxon>Sphaerophragmiaceae</taxon>
        <taxon>Austropuccinia</taxon>
    </lineage>
</organism>
<evidence type="ECO:0000313" key="1">
    <source>
        <dbReference type="EMBL" id="MBW0481747.1"/>
    </source>
</evidence>
<dbReference type="AlphaFoldDB" id="A0A9Q3CDP5"/>
<sequence>MTPRQVSSGAVMVRLGQPTMTSSPSPALSNGTSLDKSFHLFFTSSRPQAGLQFRSRIRRILTPPVVSLQRTAYWALLASGQRRKLTNSVFVLAFTSACLCVGGQSFFPDAGFHSNSAAGMKKRRCSLSQAEENNNQRSCPITFFQPSELAEQRRPQRKWLEEETPS</sequence>
<protein>
    <submittedName>
        <fullName evidence="1">Uncharacterized protein</fullName>
    </submittedName>
</protein>
<reference evidence="1" key="1">
    <citation type="submission" date="2021-03" db="EMBL/GenBank/DDBJ databases">
        <title>Draft genome sequence of rust myrtle Austropuccinia psidii MF-1, a brazilian biotype.</title>
        <authorList>
            <person name="Quecine M.C."/>
            <person name="Pachon D.M.R."/>
            <person name="Bonatelli M.L."/>
            <person name="Correr F.H."/>
            <person name="Franceschini L.M."/>
            <person name="Leite T.F."/>
            <person name="Margarido G.R.A."/>
            <person name="Almeida C.A."/>
            <person name="Ferrarezi J.A."/>
            <person name="Labate C.A."/>
        </authorList>
    </citation>
    <scope>NUCLEOTIDE SEQUENCE</scope>
    <source>
        <strain evidence="1">MF-1</strain>
    </source>
</reference>
<dbReference type="EMBL" id="AVOT02006501">
    <property type="protein sequence ID" value="MBW0481747.1"/>
    <property type="molecule type" value="Genomic_DNA"/>
</dbReference>
<keyword evidence="2" id="KW-1185">Reference proteome</keyword>
<name>A0A9Q3CDP5_9BASI</name>
<comment type="caution">
    <text evidence="1">The sequence shown here is derived from an EMBL/GenBank/DDBJ whole genome shotgun (WGS) entry which is preliminary data.</text>
</comment>
<evidence type="ECO:0000313" key="2">
    <source>
        <dbReference type="Proteomes" id="UP000765509"/>
    </source>
</evidence>
<gene>
    <name evidence="1" type="ORF">O181_021462</name>
</gene>
<proteinExistence type="predicted"/>
<accession>A0A9Q3CDP5</accession>
<dbReference type="OrthoDB" id="2502701at2759"/>